<dbReference type="PATRIC" id="fig|1423.173.peg.3708"/>
<gene>
    <name evidence="1" type="ORF">SC09_contig10orf00030</name>
</gene>
<dbReference type="AlphaFoldDB" id="A0A0D1L2R6"/>
<evidence type="ECO:0000313" key="2">
    <source>
        <dbReference type="Proteomes" id="UP000032247"/>
    </source>
</evidence>
<dbReference type="EMBL" id="JXBC01000007">
    <property type="protein sequence ID" value="KIU09856.1"/>
    <property type="molecule type" value="Genomic_DNA"/>
</dbReference>
<protein>
    <submittedName>
        <fullName evidence="1">Uncharacterized protein</fullName>
    </submittedName>
</protein>
<reference evidence="1 2" key="1">
    <citation type="submission" date="2014-12" db="EMBL/GenBank/DDBJ databases">
        <title>Comparative genome analysis of Bacillus coagulans HM-08, Clostridium butyricum HM-68, Bacillus subtilis HM-66 and Bacillus licheniformis BL-09.</title>
        <authorList>
            <person name="Zhang H."/>
        </authorList>
    </citation>
    <scope>NUCLEOTIDE SEQUENCE [LARGE SCALE GENOMIC DNA]</scope>
    <source>
        <strain evidence="1 2">HM-66</strain>
    </source>
</reference>
<name>A0A0D1L2R6_BACIU</name>
<organism evidence="1 2">
    <name type="scientific">Bacillus subtilis</name>
    <dbReference type="NCBI Taxonomy" id="1423"/>
    <lineage>
        <taxon>Bacteria</taxon>
        <taxon>Bacillati</taxon>
        <taxon>Bacillota</taxon>
        <taxon>Bacilli</taxon>
        <taxon>Bacillales</taxon>
        <taxon>Bacillaceae</taxon>
        <taxon>Bacillus</taxon>
    </lineage>
</organism>
<dbReference type="Proteomes" id="UP000032247">
    <property type="component" value="Unassembled WGS sequence"/>
</dbReference>
<evidence type="ECO:0000313" key="1">
    <source>
        <dbReference type="EMBL" id="KIU09856.1"/>
    </source>
</evidence>
<sequence>MSAIKLRNKGYELVDIQKKHILSDGTVWTLELGYTCYLKTLPLDYVVTIVSSIKTTIH</sequence>
<comment type="caution">
    <text evidence="1">The sequence shown here is derived from an EMBL/GenBank/DDBJ whole genome shotgun (WGS) entry which is preliminary data.</text>
</comment>
<accession>A0A0D1L2R6</accession>
<proteinExistence type="predicted"/>